<evidence type="ECO:0000313" key="2">
    <source>
        <dbReference type="Proteomes" id="UP000655420"/>
    </source>
</evidence>
<comment type="caution">
    <text evidence="1">The sequence shown here is derived from an EMBL/GenBank/DDBJ whole genome shotgun (WGS) entry which is preliminary data.</text>
</comment>
<dbReference type="AlphaFoldDB" id="A0A8J7SHC3"/>
<dbReference type="Proteomes" id="UP000655420">
    <property type="component" value="Unassembled WGS sequence"/>
</dbReference>
<accession>A0A8J7SHC3</accession>
<evidence type="ECO:0000313" key="1">
    <source>
        <dbReference type="EMBL" id="MBK0399605.1"/>
    </source>
</evidence>
<gene>
    <name evidence="1" type="ORF">H0I76_10410</name>
</gene>
<protein>
    <submittedName>
        <fullName evidence="1">Uncharacterized protein</fullName>
    </submittedName>
</protein>
<name>A0A8J7SHC3_9RHOB</name>
<proteinExistence type="predicted"/>
<dbReference type="RefSeq" id="WP_200609806.1">
    <property type="nucleotide sequence ID" value="NZ_JAEHHL010000006.1"/>
</dbReference>
<sequence>MAKHMHGCCPTLYRIDRAVLTAADLVRDFSDSDNGSNLTPMQRLSVITIVAFDHTLTDGVTTRDAAAKLRELADALEGG</sequence>
<keyword evidence="2" id="KW-1185">Reference proteome</keyword>
<dbReference type="EMBL" id="JAEHHL010000006">
    <property type="protein sequence ID" value="MBK0399605.1"/>
    <property type="molecule type" value="Genomic_DNA"/>
</dbReference>
<organism evidence="1 2">
    <name type="scientific">Thermohalobaculum xanthum</name>
    <dbReference type="NCBI Taxonomy" id="2753746"/>
    <lineage>
        <taxon>Bacteria</taxon>
        <taxon>Pseudomonadati</taxon>
        <taxon>Pseudomonadota</taxon>
        <taxon>Alphaproteobacteria</taxon>
        <taxon>Rhodobacterales</taxon>
        <taxon>Paracoccaceae</taxon>
        <taxon>Thermohalobaculum</taxon>
    </lineage>
</organism>
<reference evidence="1" key="1">
    <citation type="submission" date="2020-12" db="EMBL/GenBank/DDBJ databases">
        <title>Bacterial taxonomy.</title>
        <authorList>
            <person name="Pan X."/>
        </authorList>
    </citation>
    <scope>NUCLEOTIDE SEQUENCE</scope>
    <source>
        <strain evidence="1">M0105</strain>
    </source>
</reference>